<comment type="caution">
    <text evidence="3">The sequence shown here is derived from an EMBL/GenBank/DDBJ whole genome shotgun (WGS) entry which is preliminary data.</text>
</comment>
<keyword evidence="4" id="KW-1185">Reference proteome</keyword>
<sequence length="222" mass="23483">MSQLDDLQGRITQALDRVTRAVDKWEPSVSSQELEALKSRAAAAEAEAAAATAAAAAAADAMAEAEAARDAAPVPDPSLAQTSAFDVPSSGGADVEALQLALEDEKLANAQLEERLKALRGRIEEETAGLREQVESQREAMAQLDSDLQRLRTTNESLRQTNADLREANAKGVGEPHLINKAMLTELEALRATRSAEAAEAKLVLGAVEAAISEADEQEQVS</sequence>
<evidence type="ECO:0000256" key="2">
    <source>
        <dbReference type="SAM" id="MobiDB-lite"/>
    </source>
</evidence>
<organism evidence="3 4">
    <name type="scientific">Thalassococcus lentus</name>
    <dbReference type="NCBI Taxonomy" id="1210524"/>
    <lineage>
        <taxon>Bacteria</taxon>
        <taxon>Pseudomonadati</taxon>
        <taxon>Pseudomonadota</taxon>
        <taxon>Alphaproteobacteria</taxon>
        <taxon>Rhodobacterales</taxon>
        <taxon>Roseobacteraceae</taxon>
        <taxon>Thalassococcus</taxon>
    </lineage>
</organism>
<evidence type="ECO:0008006" key="5">
    <source>
        <dbReference type="Google" id="ProtNLM"/>
    </source>
</evidence>
<gene>
    <name evidence="3" type="ORF">PFY00_06905</name>
</gene>
<proteinExistence type="predicted"/>
<accession>A0ABT4XR64</accession>
<keyword evidence="1" id="KW-0175">Coiled coil</keyword>
<feature type="coiled-coil region" evidence="1">
    <location>
        <begin position="95"/>
        <end position="171"/>
    </location>
</feature>
<evidence type="ECO:0000256" key="1">
    <source>
        <dbReference type="SAM" id="Coils"/>
    </source>
</evidence>
<dbReference type="RefSeq" id="WP_271431800.1">
    <property type="nucleotide sequence ID" value="NZ_JAQIOY010000002.1"/>
</dbReference>
<dbReference type="EMBL" id="JAQIOY010000002">
    <property type="protein sequence ID" value="MDA7424446.1"/>
    <property type="molecule type" value="Genomic_DNA"/>
</dbReference>
<evidence type="ECO:0000313" key="4">
    <source>
        <dbReference type="Proteomes" id="UP001210720"/>
    </source>
</evidence>
<evidence type="ECO:0000313" key="3">
    <source>
        <dbReference type="EMBL" id="MDA7424446.1"/>
    </source>
</evidence>
<dbReference type="Proteomes" id="UP001210720">
    <property type="component" value="Unassembled WGS sequence"/>
</dbReference>
<protein>
    <recommendedName>
        <fullName evidence="5">Colicin transporter</fullName>
    </recommendedName>
</protein>
<name>A0ABT4XR64_9RHOB</name>
<feature type="region of interest" description="Disordered" evidence="2">
    <location>
        <begin position="58"/>
        <end position="90"/>
    </location>
</feature>
<reference evidence="3 4" key="1">
    <citation type="submission" date="2023-01" db="EMBL/GenBank/DDBJ databases">
        <title>Thalassococcus onchidii sp. nov., isolated from a marine invertebrate from the South China Sea.</title>
        <authorList>
            <person name="Xu S."/>
            <person name="Liu Z."/>
            <person name="Xu Y."/>
        </authorList>
    </citation>
    <scope>NUCLEOTIDE SEQUENCE [LARGE SCALE GENOMIC DNA]</scope>
    <source>
        <strain evidence="3 4">KCTC 32084</strain>
    </source>
</reference>